<keyword evidence="3 5" id="KW-0663">Pyridoxal phosphate</keyword>
<dbReference type="GO" id="GO:0008483">
    <property type="term" value="F:transaminase activity"/>
    <property type="evidence" value="ECO:0007669"/>
    <property type="project" value="UniProtKB-KW"/>
</dbReference>
<dbReference type="InterPro" id="IPR050571">
    <property type="entry name" value="Class-IV_PLP-Dep_Aminotrnsfr"/>
</dbReference>
<dbReference type="PROSITE" id="PS00770">
    <property type="entry name" value="AA_TRANSFER_CLASS_4"/>
    <property type="match status" value="1"/>
</dbReference>
<dbReference type="AlphaFoldDB" id="A0A918IMS5"/>
<evidence type="ECO:0000313" key="7">
    <source>
        <dbReference type="Proteomes" id="UP000634668"/>
    </source>
</evidence>
<dbReference type="FunFam" id="3.20.10.10:FF:000002">
    <property type="entry name" value="D-alanine aminotransferase"/>
    <property type="match status" value="1"/>
</dbReference>
<keyword evidence="6" id="KW-0032">Aminotransferase</keyword>
<keyword evidence="6" id="KW-0808">Transferase</keyword>
<keyword evidence="7" id="KW-1185">Reference proteome</keyword>
<dbReference type="GO" id="GO:0008652">
    <property type="term" value="P:amino acid biosynthetic process"/>
    <property type="evidence" value="ECO:0007669"/>
    <property type="project" value="UniProtKB-ARBA"/>
</dbReference>
<dbReference type="GO" id="GO:0046394">
    <property type="term" value="P:carboxylic acid biosynthetic process"/>
    <property type="evidence" value="ECO:0007669"/>
    <property type="project" value="UniProtKB-ARBA"/>
</dbReference>
<reference evidence="6" key="1">
    <citation type="journal article" date="2014" name="Int. J. Syst. Evol. Microbiol.">
        <title>Complete genome sequence of Corynebacterium casei LMG S-19264T (=DSM 44701T), isolated from a smear-ripened cheese.</title>
        <authorList>
            <consortium name="US DOE Joint Genome Institute (JGI-PGF)"/>
            <person name="Walter F."/>
            <person name="Albersmeier A."/>
            <person name="Kalinowski J."/>
            <person name="Ruckert C."/>
        </authorList>
    </citation>
    <scope>NUCLEOTIDE SEQUENCE</scope>
    <source>
        <strain evidence="6">KCTC 12113</strain>
    </source>
</reference>
<comment type="cofactor">
    <cofactor evidence="1 5">
        <name>pyridoxal 5'-phosphate</name>
        <dbReference type="ChEBI" id="CHEBI:597326"/>
    </cofactor>
</comment>
<evidence type="ECO:0000256" key="5">
    <source>
        <dbReference type="RuleBase" id="RU004516"/>
    </source>
</evidence>
<evidence type="ECO:0000256" key="3">
    <source>
        <dbReference type="ARBA" id="ARBA00022898"/>
    </source>
</evidence>
<accession>A0A918IMS5</accession>
<evidence type="ECO:0000256" key="2">
    <source>
        <dbReference type="ARBA" id="ARBA00009320"/>
    </source>
</evidence>
<dbReference type="EMBL" id="BMWP01000001">
    <property type="protein sequence ID" value="GGW21660.1"/>
    <property type="molecule type" value="Genomic_DNA"/>
</dbReference>
<evidence type="ECO:0000256" key="1">
    <source>
        <dbReference type="ARBA" id="ARBA00001933"/>
    </source>
</evidence>
<gene>
    <name evidence="6" type="ORF">GCM10007383_00020</name>
</gene>
<evidence type="ECO:0000256" key="4">
    <source>
        <dbReference type="RuleBase" id="RU004106"/>
    </source>
</evidence>
<dbReference type="InterPro" id="IPR043131">
    <property type="entry name" value="BCAT-like_N"/>
</dbReference>
<dbReference type="Pfam" id="PF01063">
    <property type="entry name" value="Aminotran_4"/>
    <property type="match status" value="1"/>
</dbReference>
<proteinExistence type="inferred from homology"/>
<dbReference type="PANTHER" id="PTHR42743">
    <property type="entry name" value="AMINO-ACID AMINOTRANSFERASE"/>
    <property type="match status" value="1"/>
</dbReference>
<comment type="caution">
    <text evidence="6">The sequence shown here is derived from an EMBL/GenBank/DDBJ whole genome shotgun (WGS) entry which is preliminary data.</text>
</comment>
<dbReference type="Proteomes" id="UP000634668">
    <property type="component" value="Unassembled WGS sequence"/>
</dbReference>
<dbReference type="InterPro" id="IPR001544">
    <property type="entry name" value="Aminotrans_IV"/>
</dbReference>
<comment type="similarity">
    <text evidence="2 4">Belongs to the class-IV pyridoxal-phosphate-dependent aminotransferase family.</text>
</comment>
<dbReference type="InterPro" id="IPR043132">
    <property type="entry name" value="BCAT-like_C"/>
</dbReference>
<reference evidence="6" key="2">
    <citation type="submission" date="2020-09" db="EMBL/GenBank/DDBJ databases">
        <authorList>
            <person name="Sun Q."/>
            <person name="Kim S."/>
        </authorList>
    </citation>
    <scope>NUCLEOTIDE SEQUENCE</scope>
    <source>
        <strain evidence="6">KCTC 12113</strain>
    </source>
</reference>
<dbReference type="Gene3D" id="3.30.470.10">
    <property type="match status" value="1"/>
</dbReference>
<protein>
    <submittedName>
        <fullName evidence="6">Aminotransferase</fullName>
    </submittedName>
</protein>
<dbReference type="Gene3D" id="3.20.10.10">
    <property type="entry name" value="D-amino Acid Aminotransferase, subunit A, domain 2"/>
    <property type="match status" value="1"/>
</dbReference>
<dbReference type="InterPro" id="IPR036038">
    <property type="entry name" value="Aminotransferase-like"/>
</dbReference>
<dbReference type="SUPFAM" id="SSF56752">
    <property type="entry name" value="D-aminoacid aminotransferase-like PLP-dependent enzymes"/>
    <property type="match status" value="1"/>
</dbReference>
<dbReference type="RefSeq" id="WP_026815014.1">
    <property type="nucleotide sequence ID" value="NZ_BMWP01000001.1"/>
</dbReference>
<name>A0A918IMS5_9FLAO</name>
<evidence type="ECO:0000313" key="6">
    <source>
        <dbReference type="EMBL" id="GGW21660.1"/>
    </source>
</evidence>
<dbReference type="GO" id="GO:0005829">
    <property type="term" value="C:cytosol"/>
    <property type="evidence" value="ECO:0007669"/>
    <property type="project" value="TreeGrafter"/>
</dbReference>
<organism evidence="6 7">
    <name type="scientific">Arenibacter certesii</name>
    <dbReference type="NCBI Taxonomy" id="228955"/>
    <lineage>
        <taxon>Bacteria</taxon>
        <taxon>Pseudomonadati</taxon>
        <taxon>Bacteroidota</taxon>
        <taxon>Flavobacteriia</taxon>
        <taxon>Flavobacteriales</taxon>
        <taxon>Flavobacteriaceae</taxon>
        <taxon>Arenibacter</taxon>
    </lineage>
</organism>
<dbReference type="PANTHER" id="PTHR42743:SF10">
    <property type="entry name" value="D-ALANINE AMINOTRANSFERASE"/>
    <property type="match status" value="1"/>
</dbReference>
<sequence>MKNSYPKKIYLNGDILDSESATISVFDRGFLFGDGIYEVMVQINGRFFYKEAHLKRLEENLRKIKIDFDTRNLSAEISKILKGSDLVDKDCLLYMHVTRGVAPRQHAFPTSITPTFMMYAIPKILPDINLIKASVITSEDFRWTRCDIKMISLLGNVIANEDAMQAGCFENIFIRNGVVTEASHCNVFFVKDDIVYTHPADRFILDGITRQLVLELCAQLGIEVREKGVSEKAMIDMDEAFLTGTTTQIASIRQIDDHFYYQGDAIGKITKRLQEAYLKLKNDYCGN</sequence>
<dbReference type="InterPro" id="IPR018300">
    <property type="entry name" value="Aminotrans_IV_CS"/>
</dbReference>